<gene>
    <name evidence="1" type="ORF">RPERSI_LOCUS34869</name>
</gene>
<dbReference type="Proteomes" id="UP000789920">
    <property type="component" value="Unassembled WGS sequence"/>
</dbReference>
<keyword evidence="2" id="KW-1185">Reference proteome</keyword>
<evidence type="ECO:0000313" key="2">
    <source>
        <dbReference type="Proteomes" id="UP000789920"/>
    </source>
</evidence>
<protein>
    <submittedName>
        <fullName evidence="1">10468_t:CDS:1</fullName>
    </submittedName>
</protein>
<feature type="non-terminal residue" evidence="1">
    <location>
        <position position="44"/>
    </location>
</feature>
<evidence type="ECO:0000313" key="1">
    <source>
        <dbReference type="EMBL" id="CAG8847921.1"/>
    </source>
</evidence>
<feature type="non-terminal residue" evidence="1">
    <location>
        <position position="1"/>
    </location>
</feature>
<organism evidence="1 2">
    <name type="scientific">Racocetra persica</name>
    <dbReference type="NCBI Taxonomy" id="160502"/>
    <lineage>
        <taxon>Eukaryota</taxon>
        <taxon>Fungi</taxon>
        <taxon>Fungi incertae sedis</taxon>
        <taxon>Mucoromycota</taxon>
        <taxon>Glomeromycotina</taxon>
        <taxon>Glomeromycetes</taxon>
        <taxon>Diversisporales</taxon>
        <taxon>Gigasporaceae</taxon>
        <taxon>Racocetra</taxon>
    </lineage>
</organism>
<name>A0ACA9SSK8_9GLOM</name>
<proteinExistence type="predicted"/>
<accession>A0ACA9SSK8</accession>
<sequence length="44" mass="5208">IFLESESNHYNKLDNEPDNNKLDNELGELDDYDENMIDNNSDFD</sequence>
<reference evidence="1" key="1">
    <citation type="submission" date="2021-06" db="EMBL/GenBank/DDBJ databases">
        <authorList>
            <person name="Kallberg Y."/>
            <person name="Tangrot J."/>
            <person name="Rosling A."/>
        </authorList>
    </citation>
    <scope>NUCLEOTIDE SEQUENCE</scope>
    <source>
        <strain evidence="1">MA461A</strain>
    </source>
</reference>
<dbReference type="EMBL" id="CAJVQC010158342">
    <property type="protein sequence ID" value="CAG8847921.1"/>
    <property type="molecule type" value="Genomic_DNA"/>
</dbReference>
<comment type="caution">
    <text evidence="1">The sequence shown here is derived from an EMBL/GenBank/DDBJ whole genome shotgun (WGS) entry which is preliminary data.</text>
</comment>